<evidence type="ECO:0000256" key="6">
    <source>
        <dbReference type="SAM" id="MobiDB-lite"/>
    </source>
</evidence>
<evidence type="ECO:0000256" key="2">
    <source>
        <dbReference type="ARBA" id="ARBA00010487"/>
    </source>
</evidence>
<keyword evidence="3 7" id="KW-0812">Transmembrane</keyword>
<dbReference type="GO" id="GO:0016020">
    <property type="term" value="C:membrane"/>
    <property type="evidence" value="ECO:0007669"/>
    <property type="project" value="UniProtKB-SubCell"/>
</dbReference>
<evidence type="ECO:0000256" key="1">
    <source>
        <dbReference type="ARBA" id="ARBA00004141"/>
    </source>
</evidence>
<protein>
    <submittedName>
        <fullName evidence="8">Uncharacterized protein</fullName>
    </submittedName>
</protein>
<dbReference type="PANTHER" id="PTHR21355">
    <property type="entry name" value="G-PROTEIN COUPLED RECEPTOR-ASSOCIATED PROTEIN LMBRD2"/>
    <property type="match status" value="1"/>
</dbReference>
<feature type="region of interest" description="Disordered" evidence="6">
    <location>
        <begin position="746"/>
        <end position="775"/>
    </location>
</feature>
<evidence type="ECO:0000256" key="4">
    <source>
        <dbReference type="ARBA" id="ARBA00022989"/>
    </source>
</evidence>
<feature type="transmembrane region" description="Helical" evidence="7">
    <location>
        <begin position="408"/>
        <end position="432"/>
    </location>
</feature>
<comment type="subcellular location">
    <subcellularLocation>
        <location evidence="1">Membrane</location>
        <topology evidence="1">Multi-pass membrane protein</topology>
    </subcellularLocation>
</comment>
<organism evidence="8">
    <name type="scientific">Aegilops tauschii</name>
    <name type="common">Tausch's goatgrass</name>
    <name type="synonym">Aegilops squarrosa</name>
    <dbReference type="NCBI Taxonomy" id="37682"/>
    <lineage>
        <taxon>Eukaryota</taxon>
        <taxon>Viridiplantae</taxon>
        <taxon>Streptophyta</taxon>
        <taxon>Embryophyta</taxon>
        <taxon>Tracheophyta</taxon>
        <taxon>Spermatophyta</taxon>
        <taxon>Magnoliopsida</taxon>
        <taxon>Liliopsida</taxon>
        <taxon>Poales</taxon>
        <taxon>Poaceae</taxon>
        <taxon>BOP clade</taxon>
        <taxon>Pooideae</taxon>
        <taxon>Triticodae</taxon>
        <taxon>Triticeae</taxon>
        <taxon>Triticinae</taxon>
        <taxon>Aegilops</taxon>
    </lineage>
</organism>
<feature type="transmembrane region" description="Helical" evidence="7">
    <location>
        <begin position="153"/>
        <end position="172"/>
    </location>
</feature>
<dbReference type="Pfam" id="PF04791">
    <property type="entry name" value="LMBR1"/>
    <property type="match status" value="2"/>
</dbReference>
<accession>M8C8J6</accession>
<reference evidence="8" key="1">
    <citation type="submission" date="2015-06" db="UniProtKB">
        <authorList>
            <consortium name="EnsemblPlants"/>
        </authorList>
    </citation>
    <scope>IDENTIFICATION</scope>
</reference>
<evidence type="ECO:0000256" key="5">
    <source>
        <dbReference type="ARBA" id="ARBA00023136"/>
    </source>
</evidence>
<dbReference type="InterPro" id="IPR051584">
    <property type="entry name" value="GPCR-associated_LMBR1"/>
</dbReference>
<feature type="transmembrane region" description="Helical" evidence="7">
    <location>
        <begin position="192"/>
        <end position="213"/>
    </location>
</feature>
<sequence>MTVSAVCFSCKVDWAKTFCSSVAFFWTQPGWREEEETGKRSKSKRKGLRASVSVQRAYLSGPGKRAHSGPRRPLNRNHACRGYAWLCSLSFVILVPTDIYTDICENAGVAVHLCVCNVRAETRKREKGYHIHSSNGNTITGNQKGDVGFFWSWSYWSTFVLAWAIIPTIKGYEDAGDFTVKERLKTSIRANLLYYEIVGSIGFFGIVLIIIMHHDWGGAILGFAMACSNTFGLVTGAFLLGFGLSEIPKDIWRNADWTRRQKILSHMVAKMTVKLDNARQEYCNTITVVQATSKQMSKRDPLRPFMDIIDNMLAQMLRDDPLFKLSGGNKLAENDMDYDTDEKTMAALRRRLRIAHEEYCRSKSKYTTSVMEALELEDTVTNYEQHDADGWKYVSDLRESRSGTLGSFLDHIAAILLAEATLLPTGVHLSLFSVLINAVGKQEILVQVVAFAPLMYMCICTYYPLFRIGMMLVYSLTPGQTSSVSLLMICSMVARYAPAISYNFLNLVHLGGDVRTTFEKRMGSIDDAVPFFGRNFNRIYPLIMVVYTILVAGNFFGYLFEIFGSWKRFKFWTEEEEDTNGFDPSGVMILQKERSWIEQARKLGEQVTPLARNFSSVSEDVESGTVLQGVQKVVVMKAAPHSPKREGGAQHKYSSITEQPSSQQSVKQVKEVTHSTSVLLEAGDSENPSPASVAPDPSAGTASRWASMKAGFRSFRSSMSSKRLLPSSLSRTSSSTSDSLDEIFRGLKRHSSNPRVDVEYLDEDDSALETDRAIR</sequence>
<feature type="transmembrane region" description="Helical" evidence="7">
    <location>
        <begin position="444"/>
        <end position="465"/>
    </location>
</feature>
<dbReference type="AlphaFoldDB" id="M8C8J6"/>
<feature type="transmembrane region" description="Helical" evidence="7">
    <location>
        <begin position="219"/>
        <end position="244"/>
    </location>
</feature>
<feature type="compositionally biased region" description="Low complexity" evidence="6">
    <location>
        <begin position="688"/>
        <end position="699"/>
    </location>
</feature>
<dbReference type="PANTHER" id="PTHR21355:SF16">
    <property type="entry name" value="LMBR1-LIKE MEMBRANE PROTEIN"/>
    <property type="match status" value="1"/>
</dbReference>
<dbReference type="EnsemblPlants" id="EMT30614">
    <property type="protein sequence ID" value="EMT30614"/>
    <property type="gene ID" value="F775_04240"/>
</dbReference>
<keyword evidence="4 7" id="KW-1133">Transmembrane helix</keyword>
<evidence type="ECO:0000313" key="8">
    <source>
        <dbReference type="EnsemblPlants" id="EMT30614"/>
    </source>
</evidence>
<feature type="transmembrane region" description="Helical" evidence="7">
    <location>
        <begin position="539"/>
        <end position="560"/>
    </location>
</feature>
<comment type="similarity">
    <text evidence="2">Belongs to the LIMR family.</text>
</comment>
<evidence type="ECO:0000256" key="3">
    <source>
        <dbReference type="ARBA" id="ARBA00022692"/>
    </source>
</evidence>
<feature type="compositionally biased region" description="Acidic residues" evidence="6">
    <location>
        <begin position="759"/>
        <end position="768"/>
    </location>
</feature>
<feature type="region of interest" description="Disordered" evidence="6">
    <location>
        <begin position="639"/>
        <end position="702"/>
    </location>
</feature>
<evidence type="ECO:0000256" key="7">
    <source>
        <dbReference type="SAM" id="Phobius"/>
    </source>
</evidence>
<proteinExistence type="inferred from homology"/>
<dbReference type="InterPro" id="IPR006876">
    <property type="entry name" value="LMBR1-like_membr_prot"/>
</dbReference>
<name>M8C8J6_AEGTA</name>
<keyword evidence="5 7" id="KW-0472">Membrane</keyword>